<evidence type="ECO:0000259" key="6">
    <source>
        <dbReference type="SMART" id="SM00993"/>
    </source>
</evidence>
<feature type="compositionally biased region" description="Polar residues" evidence="5">
    <location>
        <begin position="76"/>
        <end position="92"/>
    </location>
</feature>
<evidence type="ECO:0000313" key="7">
    <source>
        <dbReference type="EMBL" id="KEF51635.1"/>
    </source>
</evidence>
<reference evidence="7 8" key="1">
    <citation type="submission" date="2013-03" db="EMBL/GenBank/DDBJ databases">
        <title>The Genome Sequence of Exophiala aquamarina CBS 119918.</title>
        <authorList>
            <consortium name="The Broad Institute Genomics Platform"/>
            <person name="Cuomo C."/>
            <person name="de Hoog S."/>
            <person name="Gorbushina A."/>
            <person name="Walker B."/>
            <person name="Young S.K."/>
            <person name="Zeng Q."/>
            <person name="Gargeya S."/>
            <person name="Fitzgerald M."/>
            <person name="Haas B."/>
            <person name="Abouelleil A."/>
            <person name="Allen A.W."/>
            <person name="Alvarado L."/>
            <person name="Arachchi H.M."/>
            <person name="Berlin A.M."/>
            <person name="Chapman S.B."/>
            <person name="Gainer-Dewar J."/>
            <person name="Goldberg J."/>
            <person name="Griggs A."/>
            <person name="Gujja S."/>
            <person name="Hansen M."/>
            <person name="Howarth C."/>
            <person name="Imamovic A."/>
            <person name="Ireland A."/>
            <person name="Larimer J."/>
            <person name="McCowan C."/>
            <person name="Murphy C."/>
            <person name="Pearson M."/>
            <person name="Poon T.W."/>
            <person name="Priest M."/>
            <person name="Roberts A."/>
            <person name="Saif S."/>
            <person name="Shea T."/>
            <person name="Sisk P."/>
            <person name="Sykes S."/>
            <person name="Wortman J."/>
            <person name="Nusbaum C."/>
            <person name="Birren B."/>
        </authorList>
    </citation>
    <scope>NUCLEOTIDE SEQUENCE [LARGE SCALE GENOMIC DNA]</scope>
    <source>
        <strain evidence="7 8">CBS 119918</strain>
    </source>
</reference>
<dbReference type="HOGENOM" id="CLU_071116_1_0_1"/>
<dbReference type="PANTHER" id="PTHR31200">
    <property type="entry name" value="INO80 COMPLEX SUBUNIT C"/>
    <property type="match status" value="1"/>
</dbReference>
<proteinExistence type="predicted"/>
<dbReference type="OrthoDB" id="49520at2759"/>
<dbReference type="InterPro" id="IPR029525">
    <property type="entry name" value="INO80C/Ies6"/>
</dbReference>
<dbReference type="STRING" id="1182545.A0A072P7P3"/>
<feature type="domain" description="Vps72/YL1 C-terminal" evidence="6">
    <location>
        <begin position="167"/>
        <end position="196"/>
    </location>
</feature>
<feature type="compositionally biased region" description="Polar residues" evidence="5">
    <location>
        <begin position="60"/>
        <end position="69"/>
    </location>
</feature>
<keyword evidence="2" id="KW-0805">Transcription regulation</keyword>
<sequence>MPPSTPQPEKDDSHQQLLDQMDIYYTPKPFRNPNWKPGTRRNKNTKQIISEAQRKEASVLATQNNSGASTPLPITDANSDGTSTPAYTTTASRPVNMAQATQSLSTLVLERNLQRAASGLATGTGTGTGVPTGLGAGMTMGMGAGGPAVTYTNIESAPSLHPANHPHYCDVTGLPSKYTDPKTKLRYYDREIFAVVRSLPQGAPDQYLAARGANVILR</sequence>
<gene>
    <name evidence="7" type="ORF">A1O9_12270</name>
</gene>
<feature type="region of interest" description="Disordered" evidence="5">
    <location>
        <begin position="1"/>
        <end position="92"/>
    </location>
</feature>
<dbReference type="GeneID" id="25287164"/>
<dbReference type="PANTHER" id="PTHR31200:SF1">
    <property type="entry name" value="INO80 COMPLEX SUBUNIT C"/>
    <property type="match status" value="1"/>
</dbReference>
<dbReference type="VEuPathDB" id="FungiDB:A1O9_12270"/>
<evidence type="ECO:0000256" key="1">
    <source>
        <dbReference type="ARBA" id="ARBA00004123"/>
    </source>
</evidence>
<dbReference type="Proteomes" id="UP000027920">
    <property type="component" value="Unassembled WGS sequence"/>
</dbReference>
<keyword evidence="4" id="KW-0539">Nucleus</keyword>
<evidence type="ECO:0000256" key="3">
    <source>
        <dbReference type="ARBA" id="ARBA00023163"/>
    </source>
</evidence>
<keyword evidence="3" id="KW-0804">Transcription</keyword>
<protein>
    <recommendedName>
        <fullName evidence="6">Vps72/YL1 C-terminal domain-containing protein</fullName>
    </recommendedName>
</protein>
<dbReference type="EMBL" id="AMGV01000022">
    <property type="protein sequence ID" value="KEF51635.1"/>
    <property type="molecule type" value="Genomic_DNA"/>
</dbReference>
<dbReference type="GO" id="GO:0006338">
    <property type="term" value="P:chromatin remodeling"/>
    <property type="evidence" value="ECO:0007669"/>
    <property type="project" value="InterPro"/>
</dbReference>
<dbReference type="SMART" id="SM00993">
    <property type="entry name" value="YL1_C"/>
    <property type="match status" value="1"/>
</dbReference>
<comment type="caution">
    <text evidence="7">The sequence shown here is derived from an EMBL/GenBank/DDBJ whole genome shotgun (WGS) entry which is preliminary data.</text>
</comment>
<dbReference type="GO" id="GO:0031011">
    <property type="term" value="C:Ino80 complex"/>
    <property type="evidence" value="ECO:0007669"/>
    <property type="project" value="InterPro"/>
</dbReference>
<dbReference type="InterPro" id="IPR013272">
    <property type="entry name" value="Vps72/YL1_C"/>
</dbReference>
<evidence type="ECO:0000256" key="5">
    <source>
        <dbReference type="SAM" id="MobiDB-lite"/>
    </source>
</evidence>
<keyword evidence="8" id="KW-1185">Reference proteome</keyword>
<evidence type="ECO:0000256" key="2">
    <source>
        <dbReference type="ARBA" id="ARBA00023015"/>
    </source>
</evidence>
<dbReference type="Pfam" id="PF08265">
    <property type="entry name" value="YL1_C"/>
    <property type="match status" value="1"/>
</dbReference>
<accession>A0A072P7P3</accession>
<comment type="subcellular location">
    <subcellularLocation>
        <location evidence="1">Nucleus</location>
    </subcellularLocation>
</comment>
<dbReference type="RefSeq" id="XP_013254225.1">
    <property type="nucleotide sequence ID" value="XM_013398771.1"/>
</dbReference>
<organism evidence="7 8">
    <name type="scientific">Exophiala aquamarina CBS 119918</name>
    <dbReference type="NCBI Taxonomy" id="1182545"/>
    <lineage>
        <taxon>Eukaryota</taxon>
        <taxon>Fungi</taxon>
        <taxon>Dikarya</taxon>
        <taxon>Ascomycota</taxon>
        <taxon>Pezizomycotina</taxon>
        <taxon>Eurotiomycetes</taxon>
        <taxon>Chaetothyriomycetidae</taxon>
        <taxon>Chaetothyriales</taxon>
        <taxon>Herpotrichiellaceae</taxon>
        <taxon>Exophiala</taxon>
    </lineage>
</organism>
<dbReference type="AlphaFoldDB" id="A0A072P7P3"/>
<name>A0A072P7P3_9EURO</name>
<evidence type="ECO:0000256" key="4">
    <source>
        <dbReference type="ARBA" id="ARBA00023242"/>
    </source>
</evidence>
<evidence type="ECO:0000313" key="8">
    <source>
        <dbReference type="Proteomes" id="UP000027920"/>
    </source>
</evidence>